<keyword evidence="2" id="KW-0462">Maltose metabolism</keyword>
<feature type="domain" description="Glycosyl hydrolase family 13 catalytic" evidence="3">
    <location>
        <begin position="29"/>
        <end position="448"/>
    </location>
</feature>
<evidence type="ECO:0000256" key="1">
    <source>
        <dbReference type="ARBA" id="ARBA00008061"/>
    </source>
</evidence>
<dbReference type="GO" id="GO:0004556">
    <property type="term" value="F:alpha-amylase activity"/>
    <property type="evidence" value="ECO:0007669"/>
    <property type="project" value="TreeGrafter"/>
</dbReference>
<evidence type="ECO:0000256" key="2">
    <source>
        <dbReference type="ARBA" id="ARBA00026248"/>
    </source>
</evidence>
<gene>
    <name evidence="4" type="ORF">N657DRAFT_647965</name>
</gene>
<dbReference type="PANTHER" id="PTHR10357:SF232">
    <property type="entry name" value="GLYCOSYL HYDROLASE FAMILY 13 CATALYTIC DOMAIN-CONTAINING PROTEIN"/>
    <property type="match status" value="1"/>
</dbReference>
<evidence type="ECO:0000313" key="5">
    <source>
        <dbReference type="Proteomes" id="UP001302602"/>
    </source>
</evidence>
<dbReference type="GO" id="GO:0033934">
    <property type="term" value="F:glucan 1,4-alpha-maltotriohydrolase activity"/>
    <property type="evidence" value="ECO:0007669"/>
    <property type="project" value="TreeGrafter"/>
</dbReference>
<dbReference type="Gene3D" id="2.60.40.1180">
    <property type="entry name" value="Golgi alpha-mannosidase II"/>
    <property type="match status" value="1"/>
</dbReference>
<keyword evidence="4" id="KW-0378">Hydrolase</keyword>
<evidence type="ECO:0000259" key="3">
    <source>
        <dbReference type="SMART" id="SM00642"/>
    </source>
</evidence>
<reference evidence="4" key="1">
    <citation type="journal article" date="2023" name="Mol. Phylogenet. Evol.">
        <title>Genome-scale phylogeny and comparative genomics of the fungal order Sordariales.</title>
        <authorList>
            <person name="Hensen N."/>
            <person name="Bonometti L."/>
            <person name="Westerberg I."/>
            <person name="Brannstrom I.O."/>
            <person name="Guillou S."/>
            <person name="Cros-Aarteil S."/>
            <person name="Calhoun S."/>
            <person name="Haridas S."/>
            <person name="Kuo A."/>
            <person name="Mondo S."/>
            <person name="Pangilinan J."/>
            <person name="Riley R."/>
            <person name="LaButti K."/>
            <person name="Andreopoulos B."/>
            <person name="Lipzen A."/>
            <person name="Chen C."/>
            <person name="Yan M."/>
            <person name="Daum C."/>
            <person name="Ng V."/>
            <person name="Clum A."/>
            <person name="Steindorff A."/>
            <person name="Ohm R.A."/>
            <person name="Martin F."/>
            <person name="Silar P."/>
            <person name="Natvig D.O."/>
            <person name="Lalanne C."/>
            <person name="Gautier V."/>
            <person name="Ament-Velasquez S.L."/>
            <person name="Kruys A."/>
            <person name="Hutchinson M.I."/>
            <person name="Powell A.J."/>
            <person name="Barry K."/>
            <person name="Miller A.N."/>
            <person name="Grigoriev I.V."/>
            <person name="Debuchy R."/>
            <person name="Gladieux P."/>
            <person name="Hiltunen Thoren M."/>
            <person name="Johannesson H."/>
        </authorList>
    </citation>
    <scope>NUCLEOTIDE SEQUENCE</scope>
    <source>
        <strain evidence="4">CBS 731.68</strain>
    </source>
</reference>
<protein>
    <submittedName>
        <fullName evidence="4">Glycoside hydrolase family 13 protein</fullName>
    </submittedName>
</protein>
<dbReference type="RefSeq" id="XP_062644921.1">
    <property type="nucleotide sequence ID" value="XM_062793427.1"/>
</dbReference>
<dbReference type="InterPro" id="IPR006047">
    <property type="entry name" value="GH13_cat_dom"/>
</dbReference>
<dbReference type="SMART" id="SM00642">
    <property type="entry name" value="Aamy"/>
    <property type="match status" value="1"/>
</dbReference>
<dbReference type="Pfam" id="PF00128">
    <property type="entry name" value="Alpha-amylase"/>
    <property type="match status" value="1"/>
</dbReference>
<dbReference type="GO" id="GO:0004575">
    <property type="term" value="F:sucrose alpha-glucosidase activity"/>
    <property type="evidence" value="ECO:0007669"/>
    <property type="project" value="TreeGrafter"/>
</dbReference>
<name>A0AAN6TVU0_9PEZI</name>
<dbReference type="FunFam" id="3.20.20.80:FF:000087">
    <property type="entry name" value="Oligo-1,6-glucosidase IMA1"/>
    <property type="match status" value="1"/>
</dbReference>
<organism evidence="4 5">
    <name type="scientific">Parathielavia appendiculata</name>
    <dbReference type="NCBI Taxonomy" id="2587402"/>
    <lineage>
        <taxon>Eukaryota</taxon>
        <taxon>Fungi</taxon>
        <taxon>Dikarya</taxon>
        <taxon>Ascomycota</taxon>
        <taxon>Pezizomycotina</taxon>
        <taxon>Sordariomycetes</taxon>
        <taxon>Sordariomycetidae</taxon>
        <taxon>Sordariales</taxon>
        <taxon>Chaetomiaceae</taxon>
        <taxon>Parathielavia</taxon>
    </lineage>
</organism>
<sequence length="603" mass="68718">MSTIPATTSGSSRPQAPEKAWWKEASVYQIYPASFNDSDGDGLGDIPGIIQKVDYLGALGVDVVWLCPVYESPQIDMGYDVSDYRSIHAPYGTVEDVDRLIAALHERRMRLVMDLVVNHTSDQHVWFRESRSSLSNPKRDWYIWKKPRWDAAGNRLPPNNWASVFGGSAWSWDETTGEYYLHLFCKEQPDLNWENPDVVQAVHDIMTFWLDKGVDGFRMDVINFISKSPGLPDAPLKLPGQEFQPGDLHYANGPRLHEFLRGLREVLDRYDAFAIGEMPCVKEEQDVLMAVAADRKELNMIFQFDIVSIDIGSGGKFTSKTWSLAKMKAIVNKWQTCMYDNNGWNALFLENHDQSRSVSRFTPHRPENRTAAAKMLATFLALQSGTVFVYQGQELGMANLPREWPIDEYKDVETLNLYRLAMQQHRGDSEAVEQLMDQVRLKARDHSRSPMQWNAQQHGGFTTGTPWVRANDADYMHCNAEQQLRDPTSVLAYWRQLLRLRKQNVDVFVYGRFELLAAADPSLFCYRRIDPSGYGVATLVLNFTDCEYEWQVPPAEVVEALTAARCVLGNYEPPAELNGDGSMRLKPFEALVILELEDLYEGA</sequence>
<dbReference type="EMBL" id="MU853234">
    <property type="protein sequence ID" value="KAK4121150.1"/>
    <property type="molecule type" value="Genomic_DNA"/>
</dbReference>
<dbReference type="Gene3D" id="3.20.20.80">
    <property type="entry name" value="Glycosidases"/>
    <property type="match status" value="1"/>
</dbReference>
<keyword evidence="5" id="KW-1185">Reference proteome</keyword>
<dbReference type="FunFam" id="3.90.400.10:FF:000004">
    <property type="entry name" value="Oligo-1,6-glucosidase"/>
    <property type="match status" value="1"/>
</dbReference>
<dbReference type="SUPFAM" id="SSF51011">
    <property type="entry name" value="Glycosyl hydrolase domain"/>
    <property type="match status" value="1"/>
</dbReference>
<reference evidence="4" key="2">
    <citation type="submission" date="2023-05" db="EMBL/GenBank/DDBJ databases">
        <authorList>
            <consortium name="Lawrence Berkeley National Laboratory"/>
            <person name="Steindorff A."/>
            <person name="Hensen N."/>
            <person name="Bonometti L."/>
            <person name="Westerberg I."/>
            <person name="Brannstrom I.O."/>
            <person name="Guillou S."/>
            <person name="Cros-Aarteil S."/>
            <person name="Calhoun S."/>
            <person name="Haridas S."/>
            <person name="Kuo A."/>
            <person name="Mondo S."/>
            <person name="Pangilinan J."/>
            <person name="Riley R."/>
            <person name="Labutti K."/>
            <person name="Andreopoulos B."/>
            <person name="Lipzen A."/>
            <person name="Chen C."/>
            <person name="Yanf M."/>
            <person name="Daum C."/>
            <person name="Ng V."/>
            <person name="Clum A."/>
            <person name="Ohm R."/>
            <person name="Martin F."/>
            <person name="Silar P."/>
            <person name="Natvig D."/>
            <person name="Lalanne C."/>
            <person name="Gautier V."/>
            <person name="Ament-Velasquez S.L."/>
            <person name="Kruys A."/>
            <person name="Hutchinson M.I."/>
            <person name="Powell A.J."/>
            <person name="Barry K."/>
            <person name="Miller A.N."/>
            <person name="Grigoriev I.V."/>
            <person name="Debuchy R."/>
            <person name="Gladieux P."/>
            <person name="Thoren M.H."/>
            <person name="Johannesson H."/>
        </authorList>
    </citation>
    <scope>NUCLEOTIDE SEQUENCE</scope>
    <source>
        <strain evidence="4">CBS 731.68</strain>
    </source>
</reference>
<dbReference type="GO" id="GO:0004574">
    <property type="term" value="F:oligo-1,6-glucosidase activity"/>
    <property type="evidence" value="ECO:0007669"/>
    <property type="project" value="TreeGrafter"/>
</dbReference>
<proteinExistence type="inferred from homology"/>
<dbReference type="InterPro" id="IPR017853">
    <property type="entry name" value="GH"/>
</dbReference>
<dbReference type="GeneID" id="87830196"/>
<dbReference type="AlphaFoldDB" id="A0AAN6TVU0"/>
<comment type="caution">
    <text evidence="4">The sequence shown here is derived from an EMBL/GenBank/DDBJ whole genome shotgun (WGS) entry which is preliminary data.</text>
</comment>
<dbReference type="Proteomes" id="UP001302602">
    <property type="component" value="Unassembled WGS sequence"/>
</dbReference>
<accession>A0AAN6TVU0</accession>
<comment type="similarity">
    <text evidence="1">Belongs to the glycosyl hydrolase 13 family.</text>
</comment>
<dbReference type="InterPro" id="IPR013780">
    <property type="entry name" value="Glyco_hydro_b"/>
</dbReference>
<dbReference type="GO" id="GO:0005987">
    <property type="term" value="P:sucrose catabolic process"/>
    <property type="evidence" value="ECO:0007669"/>
    <property type="project" value="TreeGrafter"/>
</dbReference>
<dbReference type="PANTHER" id="PTHR10357">
    <property type="entry name" value="ALPHA-AMYLASE FAMILY MEMBER"/>
    <property type="match status" value="1"/>
</dbReference>
<dbReference type="InterPro" id="IPR045857">
    <property type="entry name" value="O16G_dom_2"/>
</dbReference>
<dbReference type="Gene3D" id="3.90.400.10">
    <property type="entry name" value="Oligo-1,6-glucosidase, Domain 2"/>
    <property type="match status" value="1"/>
</dbReference>
<dbReference type="GO" id="GO:0000025">
    <property type="term" value="P:maltose catabolic process"/>
    <property type="evidence" value="ECO:0007669"/>
    <property type="project" value="TreeGrafter"/>
</dbReference>
<dbReference type="CDD" id="cd11333">
    <property type="entry name" value="AmyAc_SI_OligoGlu_DGase"/>
    <property type="match status" value="1"/>
</dbReference>
<evidence type="ECO:0000313" key="4">
    <source>
        <dbReference type="EMBL" id="KAK4121150.1"/>
    </source>
</evidence>
<dbReference type="SUPFAM" id="SSF51445">
    <property type="entry name" value="(Trans)glycosidases"/>
    <property type="match status" value="1"/>
</dbReference>